<dbReference type="AlphaFoldDB" id="A0A6V8PMU0"/>
<keyword evidence="1" id="KW-0812">Transmembrane</keyword>
<dbReference type="EMBL" id="BLSA01000834">
    <property type="protein sequence ID" value="GFP33952.1"/>
    <property type="molecule type" value="Genomic_DNA"/>
</dbReference>
<sequence>LRAYPSAAYYYDVHCLPPPARGRGFYLEELIPPTPPFKDTAGPSMNIFIKLISIVSLTFAPLFVRYGGIIGRYLGF</sequence>
<proteinExistence type="predicted"/>
<evidence type="ECO:0000313" key="3">
    <source>
        <dbReference type="Proteomes" id="UP000568877"/>
    </source>
</evidence>
<feature type="non-terminal residue" evidence="2">
    <location>
        <position position="1"/>
    </location>
</feature>
<comment type="caution">
    <text evidence="2">The sequence shown here is derived from an EMBL/GenBank/DDBJ whole genome shotgun (WGS) entry which is preliminary data.</text>
</comment>
<keyword evidence="1" id="KW-0472">Membrane</keyword>
<dbReference type="Proteomes" id="UP000568877">
    <property type="component" value="Unassembled WGS sequence"/>
</dbReference>
<accession>A0A6V8PMU0</accession>
<organism evidence="2 3">
    <name type="scientific">Candidatus Hakubella thermalkaliphila</name>
    <dbReference type="NCBI Taxonomy" id="2754717"/>
    <lineage>
        <taxon>Bacteria</taxon>
        <taxon>Bacillati</taxon>
        <taxon>Actinomycetota</taxon>
        <taxon>Actinomycetota incertae sedis</taxon>
        <taxon>Candidatus Hakubellales</taxon>
        <taxon>Candidatus Hakubellaceae</taxon>
        <taxon>Candidatus Hakubella</taxon>
    </lineage>
</organism>
<evidence type="ECO:0000313" key="2">
    <source>
        <dbReference type="EMBL" id="GFP33952.1"/>
    </source>
</evidence>
<name>A0A6V8PMU0_9ACTN</name>
<protein>
    <submittedName>
        <fullName evidence="2">K(+)-stimulated pyrophosphate-energized sodium pump</fullName>
    </submittedName>
</protein>
<evidence type="ECO:0000256" key="1">
    <source>
        <dbReference type="SAM" id="Phobius"/>
    </source>
</evidence>
<keyword evidence="1" id="KW-1133">Transmembrane helix</keyword>
<gene>
    <name evidence="2" type="ORF">HKBW3S42_02291</name>
</gene>
<reference evidence="2 3" key="1">
    <citation type="journal article" date="2020" name="Front. Microbiol.">
        <title>Single-cell genomics of novel Actinobacteria with the Wood-Ljungdahl pathway discovered in a serpentinizing system.</title>
        <authorList>
            <person name="Merino N."/>
            <person name="Kawai M."/>
            <person name="Boyd E.S."/>
            <person name="Colman D.R."/>
            <person name="McGlynn S.E."/>
            <person name="Nealson K.H."/>
            <person name="Kurokawa K."/>
            <person name="Hongoh Y."/>
        </authorList>
    </citation>
    <scope>NUCLEOTIDE SEQUENCE [LARGE SCALE GENOMIC DNA]</scope>
    <source>
        <strain evidence="2 3">S42</strain>
    </source>
</reference>
<feature type="transmembrane region" description="Helical" evidence="1">
    <location>
        <begin position="47"/>
        <end position="64"/>
    </location>
</feature>